<dbReference type="Proteomes" id="UP000681722">
    <property type="component" value="Unassembled WGS sequence"/>
</dbReference>
<dbReference type="EMBL" id="CAJNOQ010005431">
    <property type="protein sequence ID" value="CAF1098505.1"/>
    <property type="molecule type" value="Genomic_DNA"/>
</dbReference>
<evidence type="ECO:0000313" key="4">
    <source>
        <dbReference type="EMBL" id="CAF3863581.1"/>
    </source>
</evidence>
<evidence type="ECO:0000256" key="1">
    <source>
        <dbReference type="SAM" id="MobiDB-lite"/>
    </source>
</evidence>
<evidence type="ECO:0000313" key="5">
    <source>
        <dbReference type="EMBL" id="CAF4314604.1"/>
    </source>
</evidence>
<dbReference type="Proteomes" id="UP000677228">
    <property type="component" value="Unassembled WGS sequence"/>
</dbReference>
<gene>
    <name evidence="2" type="ORF">GPM918_LOCUS18626</name>
    <name evidence="3" type="ORF">OVA965_LOCUS38105</name>
    <name evidence="4" type="ORF">SRO942_LOCUS18623</name>
    <name evidence="5" type="ORF">TMI583_LOCUS39251</name>
</gene>
<comment type="caution">
    <text evidence="2">The sequence shown here is derived from an EMBL/GenBank/DDBJ whole genome shotgun (WGS) entry which is preliminary data.</text>
</comment>
<protein>
    <submittedName>
        <fullName evidence="2">Uncharacterized protein</fullName>
    </submittedName>
</protein>
<accession>A0A814NX08</accession>
<evidence type="ECO:0000313" key="2">
    <source>
        <dbReference type="EMBL" id="CAF1098505.1"/>
    </source>
</evidence>
<dbReference type="Proteomes" id="UP000663829">
    <property type="component" value="Unassembled WGS sequence"/>
</dbReference>
<organism evidence="2 6">
    <name type="scientific">Didymodactylos carnosus</name>
    <dbReference type="NCBI Taxonomy" id="1234261"/>
    <lineage>
        <taxon>Eukaryota</taxon>
        <taxon>Metazoa</taxon>
        <taxon>Spiralia</taxon>
        <taxon>Gnathifera</taxon>
        <taxon>Rotifera</taxon>
        <taxon>Eurotatoria</taxon>
        <taxon>Bdelloidea</taxon>
        <taxon>Philodinida</taxon>
        <taxon>Philodinidae</taxon>
        <taxon>Didymodactylos</taxon>
    </lineage>
</organism>
<dbReference type="AlphaFoldDB" id="A0A814NX08"/>
<keyword evidence="6" id="KW-1185">Reference proteome</keyword>
<reference evidence="2" key="1">
    <citation type="submission" date="2021-02" db="EMBL/GenBank/DDBJ databases">
        <authorList>
            <person name="Nowell W R."/>
        </authorList>
    </citation>
    <scope>NUCLEOTIDE SEQUENCE</scope>
</reference>
<sequence length="98" mass="10823">MATNSHHHHPLQQQEQPFVVLQTCTSSQYQYDRPTTGVSPPPPHYQTLAGTSYQQYYQTLAVQPQGAPSPPLPFFGPEQQQSVRPAKDSPPPAPSSVQ</sequence>
<feature type="region of interest" description="Disordered" evidence="1">
    <location>
        <begin position="61"/>
        <end position="98"/>
    </location>
</feature>
<feature type="compositionally biased region" description="Pro residues" evidence="1">
    <location>
        <begin position="88"/>
        <end position="98"/>
    </location>
</feature>
<name>A0A814NX08_9BILA</name>
<dbReference type="EMBL" id="CAJOBA010059283">
    <property type="protein sequence ID" value="CAF4314604.1"/>
    <property type="molecule type" value="Genomic_DNA"/>
</dbReference>
<dbReference type="EMBL" id="CAJNOK010037092">
    <property type="protein sequence ID" value="CAF1527957.1"/>
    <property type="molecule type" value="Genomic_DNA"/>
</dbReference>
<evidence type="ECO:0000313" key="3">
    <source>
        <dbReference type="EMBL" id="CAF1527957.1"/>
    </source>
</evidence>
<dbReference type="EMBL" id="CAJOBC010005431">
    <property type="protein sequence ID" value="CAF3863581.1"/>
    <property type="molecule type" value="Genomic_DNA"/>
</dbReference>
<proteinExistence type="predicted"/>
<dbReference type="Proteomes" id="UP000682733">
    <property type="component" value="Unassembled WGS sequence"/>
</dbReference>
<evidence type="ECO:0000313" key="6">
    <source>
        <dbReference type="Proteomes" id="UP000663829"/>
    </source>
</evidence>